<dbReference type="InterPro" id="IPR036188">
    <property type="entry name" value="FAD/NAD-bd_sf"/>
</dbReference>
<evidence type="ECO:0000256" key="5">
    <source>
        <dbReference type="ARBA" id="ARBA00022857"/>
    </source>
</evidence>
<evidence type="ECO:0000256" key="6">
    <source>
        <dbReference type="ARBA" id="ARBA00023002"/>
    </source>
</evidence>
<dbReference type="Proteomes" id="UP000622797">
    <property type="component" value="Unassembled WGS sequence"/>
</dbReference>
<dbReference type="EMBL" id="JABEXW010000007">
    <property type="protein sequence ID" value="KAF4973690.1"/>
    <property type="molecule type" value="Genomic_DNA"/>
</dbReference>
<keyword evidence="8" id="KW-1185">Reference proteome</keyword>
<evidence type="ECO:0000313" key="8">
    <source>
        <dbReference type="Proteomes" id="UP000622797"/>
    </source>
</evidence>
<reference evidence="7" key="1">
    <citation type="journal article" date="2020" name="BMC Genomics">
        <title>Correction to: Identification and distribution of gene clusters required for synthesis of sphingolipid metabolism inhibitors in diverse species of the filamentous fungus Fusarium.</title>
        <authorList>
            <person name="Kim H.S."/>
            <person name="Lohmar J.M."/>
            <person name="Busman M."/>
            <person name="Brown D.W."/>
            <person name="Naumann T.A."/>
            <person name="Divon H.H."/>
            <person name="Lysoe E."/>
            <person name="Uhlig S."/>
            <person name="Proctor R.H."/>
        </authorList>
    </citation>
    <scope>NUCLEOTIDE SEQUENCE</scope>
    <source>
        <strain evidence="7">NRRL 20472</strain>
    </source>
</reference>
<keyword evidence="3" id="KW-0285">Flavoprotein</keyword>
<name>A0A8H4UCL0_9HYPO</name>
<dbReference type="PANTHER" id="PTHR43098">
    <property type="entry name" value="L-ORNITHINE N(5)-MONOOXYGENASE-RELATED"/>
    <property type="match status" value="1"/>
</dbReference>
<comment type="cofactor">
    <cofactor evidence="1">
        <name>FAD</name>
        <dbReference type="ChEBI" id="CHEBI:57692"/>
    </cofactor>
</comment>
<accession>A0A8H4UCL0</accession>
<comment type="caution">
    <text evidence="7">The sequence shown here is derived from an EMBL/GenBank/DDBJ whole genome shotgun (WGS) entry which is preliminary data.</text>
</comment>
<proteinExistence type="inferred from homology"/>
<dbReference type="Pfam" id="PF13450">
    <property type="entry name" value="NAD_binding_8"/>
    <property type="match status" value="1"/>
</dbReference>
<gene>
    <name evidence="7" type="ORF">FSARC_79</name>
</gene>
<dbReference type="AlphaFoldDB" id="A0A8H4UCL0"/>
<dbReference type="OrthoDB" id="66881at2759"/>
<evidence type="ECO:0000256" key="3">
    <source>
        <dbReference type="ARBA" id="ARBA00022630"/>
    </source>
</evidence>
<keyword evidence="4" id="KW-0274">FAD</keyword>
<keyword evidence="5" id="KW-0521">NADP</keyword>
<keyword evidence="6" id="KW-0560">Oxidoreductase</keyword>
<organism evidence="7 8">
    <name type="scientific">Fusarium sarcochroum</name>
    <dbReference type="NCBI Taxonomy" id="1208366"/>
    <lineage>
        <taxon>Eukaryota</taxon>
        <taxon>Fungi</taxon>
        <taxon>Dikarya</taxon>
        <taxon>Ascomycota</taxon>
        <taxon>Pezizomycotina</taxon>
        <taxon>Sordariomycetes</taxon>
        <taxon>Hypocreomycetidae</taxon>
        <taxon>Hypocreales</taxon>
        <taxon>Nectriaceae</taxon>
        <taxon>Fusarium</taxon>
        <taxon>Fusarium lateritium species complex</taxon>
    </lineage>
</organism>
<evidence type="ECO:0000256" key="2">
    <source>
        <dbReference type="ARBA" id="ARBA00010139"/>
    </source>
</evidence>
<dbReference type="GO" id="GO:0016491">
    <property type="term" value="F:oxidoreductase activity"/>
    <property type="evidence" value="ECO:0007669"/>
    <property type="project" value="UniProtKB-KW"/>
</dbReference>
<dbReference type="InterPro" id="IPR050775">
    <property type="entry name" value="FAD-binding_Monooxygenases"/>
</dbReference>
<evidence type="ECO:0000256" key="4">
    <source>
        <dbReference type="ARBA" id="ARBA00022827"/>
    </source>
</evidence>
<protein>
    <recommendedName>
        <fullName evidence="9">FAD/NAD(P)-binding domain-containing protein</fullName>
    </recommendedName>
</protein>
<reference evidence="7" key="2">
    <citation type="submission" date="2020-05" db="EMBL/GenBank/DDBJ databases">
        <authorList>
            <person name="Kim H.-S."/>
            <person name="Proctor R.H."/>
            <person name="Brown D.W."/>
        </authorList>
    </citation>
    <scope>NUCLEOTIDE SEQUENCE</scope>
    <source>
        <strain evidence="7">NRRL 20472</strain>
    </source>
</reference>
<dbReference type="SUPFAM" id="SSF51905">
    <property type="entry name" value="FAD/NAD(P)-binding domain"/>
    <property type="match status" value="1"/>
</dbReference>
<comment type="similarity">
    <text evidence="2">Belongs to the FAD-binding monooxygenase family.</text>
</comment>
<dbReference type="PANTHER" id="PTHR43098:SF2">
    <property type="entry name" value="FAD-BINDING MONOOXYGENASE AUSB-RELATED"/>
    <property type="match status" value="1"/>
</dbReference>
<dbReference type="Gene3D" id="3.50.50.60">
    <property type="entry name" value="FAD/NAD(P)-binding domain"/>
    <property type="match status" value="3"/>
</dbReference>
<evidence type="ECO:0000313" key="7">
    <source>
        <dbReference type="EMBL" id="KAF4973690.1"/>
    </source>
</evidence>
<sequence length="579" mass="63815">MSDVQSLKAKYEAEREKRWAASTVGKAFTLGAQPTTTSLDRDPWVDYKELAKQPPVLIDQSKIKFLILGAGGSGILFAYHLISRGFSSSDIVLVDDAGGFGGTWYWNRYPGLTCDVEGYSYLPLLEETGFVPKERYASGEDIRHNDNAEKHWKVKLHRNLGPDHPELNGPFVVSAQFLLPCGGVLSSPNAPDLPGLPALLENRKVFHTSRWDYDYTGGSPAQPDMVNLRDKAVGIVGTGATAVQVVPQLAKWAKHVYVFQRTPSFCGPREQVLTTPEEWAQITKRPGWQYERMRNLAGYLNDDPDLTEDDDIVKDGWSGRRSFAGAVGSPRAKTLSRDQVEGNVERMLREDGDRCAKLHQHIDEVVKNPSVAERLKPWYPGWCKRPTFNQDYPQSFNKPNVSLVDTDGQGVQSYTKSGVKASVGGTVRDYEVDLLVLATGFEVSGTTSPATALGSPIAGRNGLDMTEKWDSGDFGTLYGVATHGFPNLFFYSSKAARGLANTTFPVYLAAKLAASVIKRAFKEASTKAIQVEVSKDAERQYTQERLKTGHCAESYNINLAIGFGNETEDSSYVKVTSKS</sequence>
<evidence type="ECO:0000256" key="1">
    <source>
        <dbReference type="ARBA" id="ARBA00001974"/>
    </source>
</evidence>
<evidence type="ECO:0008006" key="9">
    <source>
        <dbReference type="Google" id="ProtNLM"/>
    </source>
</evidence>